<evidence type="ECO:0000256" key="6">
    <source>
        <dbReference type="ARBA" id="ARBA00023137"/>
    </source>
</evidence>
<keyword evidence="10 15" id="KW-0675">Receptor</keyword>
<dbReference type="GO" id="GO:0005030">
    <property type="term" value="F:neurotrophin receptor activity"/>
    <property type="evidence" value="ECO:0007669"/>
    <property type="project" value="TreeGrafter"/>
</dbReference>
<dbReference type="InterPro" id="IPR011009">
    <property type="entry name" value="Kinase-like_dom_sf"/>
</dbReference>
<dbReference type="GO" id="GO:0051897">
    <property type="term" value="P:positive regulation of phosphatidylinositol 3-kinase/protein kinase B signal transduction"/>
    <property type="evidence" value="ECO:0007669"/>
    <property type="project" value="TreeGrafter"/>
</dbReference>
<dbReference type="GO" id="GO:0005886">
    <property type="term" value="C:plasma membrane"/>
    <property type="evidence" value="ECO:0007669"/>
    <property type="project" value="TreeGrafter"/>
</dbReference>
<dbReference type="SMART" id="SM00219">
    <property type="entry name" value="TyrKc"/>
    <property type="match status" value="1"/>
</dbReference>
<dbReference type="PRINTS" id="PR00109">
    <property type="entry name" value="TYRKINASE"/>
</dbReference>
<evidence type="ECO:0000313" key="14">
    <source>
        <dbReference type="EMBL" id="JAG14136.1"/>
    </source>
</evidence>
<dbReference type="GO" id="GO:1990090">
    <property type="term" value="P:cellular response to nerve growth factor stimulus"/>
    <property type="evidence" value="ECO:0007669"/>
    <property type="project" value="TreeGrafter"/>
</dbReference>
<keyword evidence="5 9" id="KW-0067">ATP-binding</keyword>
<dbReference type="PANTHER" id="PTHR24416">
    <property type="entry name" value="TYROSINE-PROTEIN KINASE RECEPTOR"/>
    <property type="match status" value="1"/>
</dbReference>
<keyword evidence="11" id="KW-0472">Membrane</keyword>
<keyword evidence="3 9" id="KW-0547">Nucleotide-binding</keyword>
<dbReference type="PROSITE" id="PS00239">
    <property type="entry name" value="RECEPTOR_TYR_KIN_II"/>
    <property type="match status" value="1"/>
</dbReference>
<dbReference type="InterPro" id="IPR001245">
    <property type="entry name" value="Ser-Thr/Tyr_kinase_cat_dom"/>
</dbReference>
<reference evidence="16" key="3">
    <citation type="journal article" date="2016" name="Gigascience">
        <title>De novo construction of an expanded transcriptome assembly for the western tarnished plant bug, Lygus hesperus.</title>
        <authorList>
            <person name="Tassone E.E."/>
            <person name="Geib S.M."/>
            <person name="Hall B."/>
            <person name="Fabrick J.A."/>
            <person name="Brent C.S."/>
            <person name="Hull J.J."/>
        </authorList>
    </citation>
    <scope>NUCLEOTIDE SEQUENCE</scope>
</reference>
<dbReference type="GO" id="GO:0030424">
    <property type="term" value="C:axon"/>
    <property type="evidence" value="ECO:0007669"/>
    <property type="project" value="TreeGrafter"/>
</dbReference>
<evidence type="ECO:0000256" key="2">
    <source>
        <dbReference type="ARBA" id="ARBA00022679"/>
    </source>
</evidence>
<keyword evidence="8" id="KW-0245">EGF-like domain</keyword>
<keyword evidence="11" id="KW-1133">Transmembrane helix</keyword>
<dbReference type="PROSITE" id="PS50026">
    <property type="entry name" value="EGF_3"/>
    <property type="match status" value="1"/>
</dbReference>
<evidence type="ECO:0000256" key="11">
    <source>
        <dbReference type="SAM" id="Phobius"/>
    </source>
</evidence>
<dbReference type="InterPro" id="IPR017441">
    <property type="entry name" value="Protein_kinase_ATP_BS"/>
</dbReference>
<dbReference type="InterPro" id="IPR000742">
    <property type="entry name" value="EGF"/>
</dbReference>
<dbReference type="AlphaFoldDB" id="A0A0A9XGS5"/>
<feature type="domain" description="EGF-like" evidence="13">
    <location>
        <begin position="14"/>
        <end position="51"/>
    </location>
</feature>
<sequence length="506" mass="57346">MEQNGTTGEQVQTYIGVCSSDKCGPEAACVPLEKNTYKCVCPHNYSQPSEDFKCNRLIVPATPSSKILINVIPPTGTKNESHVKTTLSTTEQIPSGYITPIIFGAMGISFLIFFALLCACCYRWPRSNRFHRKPRPRRNPGGAFHLPKGFLEDDKFTTNPQYTVSLPELQAPNVVHLPQLPRDAIRFENVIGEGCFGKVYKGKLIIQDDEDQTVAMKLLKESATPEAEEDFMREVEIMASFQHPNILSLLGFVAKDLGKSPCMVFEFMPYGDLTDVLRGNSKTLWKSDPGFPRLSKDSLLSISIQIARGMQYLAEQHFVHRDLACRNCLVGENLTVKIADFGMSRDVYTCDYYRIGGSRLMPVRWMSPESISYGRFTLESDVWSYGVVLWEIYTLGMQPHFGHSNEKVVERILHGVRLVPPDDCPSAISEIMNNCWEMEPKDRTNFTKIHERLVRMFNLEISSNLPRPPPFMVTTSILEIPETEVEYYLKPQPASPPHEYIQPLPD</sequence>
<dbReference type="EMBL" id="GBHO01024450">
    <property type="protein sequence ID" value="JAG19154.1"/>
    <property type="molecule type" value="Transcribed_RNA"/>
</dbReference>
<comment type="subcellular location">
    <subcellularLocation>
        <location evidence="1">Membrane</location>
        <topology evidence="1">Single-pass membrane protein</topology>
    </subcellularLocation>
</comment>
<dbReference type="InterPro" id="IPR000719">
    <property type="entry name" value="Prot_kinase_dom"/>
</dbReference>
<evidence type="ECO:0000313" key="15">
    <source>
        <dbReference type="EMBL" id="JAG19154.1"/>
    </source>
</evidence>
<dbReference type="FunFam" id="1.10.510.10:FF:000554">
    <property type="entry name" value="Predicted protein"/>
    <property type="match status" value="1"/>
</dbReference>
<accession>A0A0A9XGS5</accession>
<protein>
    <recommendedName>
        <fullName evidence="10">Tyrosine-protein kinase receptor</fullName>
        <ecNumber evidence="10">2.7.10.1</ecNumber>
    </recommendedName>
</protein>
<comment type="caution">
    <text evidence="8">Lacks conserved residue(s) required for the propagation of feature annotation.</text>
</comment>
<evidence type="ECO:0000256" key="9">
    <source>
        <dbReference type="PROSITE-ProRule" id="PRU10141"/>
    </source>
</evidence>
<evidence type="ECO:0000256" key="10">
    <source>
        <dbReference type="RuleBase" id="RU000312"/>
    </source>
</evidence>
<keyword evidence="4 15" id="KW-0418">Kinase</keyword>
<dbReference type="SUPFAM" id="SSF56112">
    <property type="entry name" value="Protein kinase-like (PK-like)"/>
    <property type="match status" value="1"/>
</dbReference>
<keyword evidence="2" id="KW-0808">Transferase</keyword>
<feature type="transmembrane region" description="Helical" evidence="11">
    <location>
        <begin position="97"/>
        <end position="122"/>
    </location>
</feature>
<dbReference type="PROSITE" id="PS00107">
    <property type="entry name" value="PROTEIN_KINASE_ATP"/>
    <property type="match status" value="1"/>
</dbReference>
<proteinExistence type="inferred from homology"/>
<dbReference type="EC" id="2.7.10.1" evidence="10"/>
<keyword evidence="10 11" id="KW-0812">Transmembrane</keyword>
<evidence type="ECO:0000256" key="5">
    <source>
        <dbReference type="ARBA" id="ARBA00022840"/>
    </source>
</evidence>
<feature type="binding site" evidence="9">
    <location>
        <position position="217"/>
    </location>
    <ligand>
        <name>ATP</name>
        <dbReference type="ChEBI" id="CHEBI:30616"/>
    </ligand>
</feature>
<comment type="catalytic activity">
    <reaction evidence="7 10">
        <text>L-tyrosyl-[protein] + ATP = O-phospho-L-tyrosyl-[protein] + ADP + H(+)</text>
        <dbReference type="Rhea" id="RHEA:10596"/>
        <dbReference type="Rhea" id="RHEA-COMP:10136"/>
        <dbReference type="Rhea" id="RHEA-COMP:20101"/>
        <dbReference type="ChEBI" id="CHEBI:15378"/>
        <dbReference type="ChEBI" id="CHEBI:30616"/>
        <dbReference type="ChEBI" id="CHEBI:46858"/>
        <dbReference type="ChEBI" id="CHEBI:61978"/>
        <dbReference type="ChEBI" id="CHEBI:456216"/>
        <dbReference type="EC" id="2.7.10.1"/>
    </reaction>
</comment>
<dbReference type="GO" id="GO:0007169">
    <property type="term" value="P:cell surface receptor protein tyrosine kinase signaling pathway"/>
    <property type="evidence" value="ECO:0007669"/>
    <property type="project" value="InterPro"/>
</dbReference>
<reference evidence="15" key="2">
    <citation type="submission" date="2014-07" db="EMBL/GenBank/DDBJ databases">
        <authorList>
            <person name="Hull J."/>
        </authorList>
    </citation>
    <scope>NUCLEOTIDE SEQUENCE</scope>
</reference>
<dbReference type="PROSITE" id="PS00109">
    <property type="entry name" value="PROTEIN_KINASE_TYR"/>
    <property type="match status" value="1"/>
</dbReference>
<evidence type="ECO:0000256" key="8">
    <source>
        <dbReference type="PROSITE-ProRule" id="PRU00076"/>
    </source>
</evidence>
<feature type="domain" description="Protein kinase" evidence="12">
    <location>
        <begin position="185"/>
        <end position="453"/>
    </location>
</feature>
<evidence type="ECO:0000259" key="12">
    <source>
        <dbReference type="PROSITE" id="PS50011"/>
    </source>
</evidence>
<dbReference type="GO" id="GO:0043121">
    <property type="term" value="F:neurotrophin binding"/>
    <property type="evidence" value="ECO:0007669"/>
    <property type="project" value="TreeGrafter"/>
</dbReference>
<dbReference type="InterPro" id="IPR008266">
    <property type="entry name" value="Tyr_kinase_AS"/>
</dbReference>
<evidence type="ECO:0000256" key="1">
    <source>
        <dbReference type="ARBA" id="ARBA00004167"/>
    </source>
</evidence>
<keyword evidence="6" id="KW-0829">Tyrosine-protein kinase</keyword>
<organism evidence="15">
    <name type="scientific">Lygus hesperus</name>
    <name type="common">Western plant bug</name>
    <dbReference type="NCBI Taxonomy" id="30085"/>
    <lineage>
        <taxon>Eukaryota</taxon>
        <taxon>Metazoa</taxon>
        <taxon>Ecdysozoa</taxon>
        <taxon>Arthropoda</taxon>
        <taxon>Hexapoda</taxon>
        <taxon>Insecta</taxon>
        <taxon>Pterygota</taxon>
        <taxon>Neoptera</taxon>
        <taxon>Paraneoptera</taxon>
        <taxon>Hemiptera</taxon>
        <taxon>Heteroptera</taxon>
        <taxon>Panheteroptera</taxon>
        <taxon>Cimicomorpha</taxon>
        <taxon>Miridae</taxon>
        <taxon>Mirini</taxon>
        <taxon>Lygus</taxon>
    </lineage>
</organism>
<dbReference type="PROSITE" id="PS50011">
    <property type="entry name" value="PROTEIN_KINASE_DOM"/>
    <property type="match status" value="1"/>
</dbReference>
<comment type="similarity">
    <text evidence="10">Belongs to the protein kinase superfamily. Tyr protein kinase family. Insulin receptor subfamily.</text>
</comment>
<dbReference type="SUPFAM" id="SSF57196">
    <property type="entry name" value="EGF/Laminin"/>
    <property type="match status" value="1"/>
</dbReference>
<dbReference type="EMBL" id="GBHO01029468">
    <property type="protein sequence ID" value="JAG14136.1"/>
    <property type="molecule type" value="Transcribed_RNA"/>
</dbReference>
<reference evidence="15" key="1">
    <citation type="journal article" date="2014" name="PLoS ONE">
        <title>Transcriptome-Based Identification of ABC Transporters in the Western Tarnished Plant Bug Lygus hesperus.</title>
        <authorList>
            <person name="Hull J.J."/>
            <person name="Chaney K."/>
            <person name="Geib S.M."/>
            <person name="Fabrick J.A."/>
            <person name="Brent C.S."/>
            <person name="Walsh D."/>
            <person name="Lavine L.C."/>
        </authorList>
    </citation>
    <scope>NUCLEOTIDE SEQUENCE</scope>
</reference>
<dbReference type="Pfam" id="PF07714">
    <property type="entry name" value="PK_Tyr_Ser-Thr"/>
    <property type="match status" value="1"/>
</dbReference>
<dbReference type="InterPro" id="IPR050122">
    <property type="entry name" value="RTK"/>
</dbReference>
<evidence type="ECO:0000256" key="7">
    <source>
        <dbReference type="ARBA" id="ARBA00051243"/>
    </source>
</evidence>
<evidence type="ECO:0000313" key="16">
    <source>
        <dbReference type="EMBL" id="JAQ01301.1"/>
    </source>
</evidence>
<dbReference type="GO" id="GO:0043235">
    <property type="term" value="C:receptor complex"/>
    <property type="evidence" value="ECO:0007669"/>
    <property type="project" value="TreeGrafter"/>
</dbReference>
<gene>
    <name evidence="15" type="primary">Ror_1</name>
    <name evidence="16" type="synonym">Ror</name>
    <name evidence="14" type="synonym">Ror_0</name>
    <name evidence="15" type="ORF">CM83_65464</name>
    <name evidence="14" type="ORF">CM83_65465</name>
    <name evidence="16" type="ORF">g.89595</name>
</gene>
<dbReference type="PANTHER" id="PTHR24416:SF619">
    <property type="entry name" value="TYROSINE-PROTEIN KINASE TRANSMEMBRANE RECEPTOR ROR-LIKE PROTEIN"/>
    <property type="match status" value="1"/>
</dbReference>
<dbReference type="InterPro" id="IPR002011">
    <property type="entry name" value="Tyr_kinase_rcpt_2_CS"/>
</dbReference>
<dbReference type="GO" id="GO:0005524">
    <property type="term" value="F:ATP binding"/>
    <property type="evidence" value="ECO:0007669"/>
    <property type="project" value="UniProtKB-UniRule"/>
</dbReference>
<dbReference type="CDD" id="cd00192">
    <property type="entry name" value="PTKc"/>
    <property type="match status" value="1"/>
</dbReference>
<evidence type="ECO:0000259" key="13">
    <source>
        <dbReference type="PROSITE" id="PS50026"/>
    </source>
</evidence>
<dbReference type="EMBL" id="GDHC01017328">
    <property type="protein sequence ID" value="JAQ01301.1"/>
    <property type="molecule type" value="Transcribed_RNA"/>
</dbReference>
<keyword evidence="10" id="KW-0597">Phosphoprotein</keyword>
<evidence type="ECO:0000256" key="4">
    <source>
        <dbReference type="ARBA" id="ARBA00022777"/>
    </source>
</evidence>
<evidence type="ECO:0000256" key="3">
    <source>
        <dbReference type="ARBA" id="ARBA00022741"/>
    </source>
</evidence>
<dbReference type="InterPro" id="IPR020635">
    <property type="entry name" value="Tyr_kinase_cat_dom"/>
</dbReference>
<dbReference type="GO" id="GO:0010976">
    <property type="term" value="P:positive regulation of neuron projection development"/>
    <property type="evidence" value="ECO:0007669"/>
    <property type="project" value="TreeGrafter"/>
</dbReference>
<dbReference type="GO" id="GO:0004714">
    <property type="term" value="F:transmembrane receptor protein tyrosine kinase activity"/>
    <property type="evidence" value="ECO:0007669"/>
    <property type="project" value="UniProtKB-EC"/>
</dbReference>
<dbReference type="Gene3D" id="1.10.510.10">
    <property type="entry name" value="Transferase(Phosphotransferase) domain 1"/>
    <property type="match status" value="1"/>
</dbReference>
<name>A0A0A9XGS5_LYGHE</name>